<sequence>MRRQDEMLDVKSIYVTGAVLLLVLLYAFIDAGRVEPRLITQQVVLTPGAGQ</sequence>
<proteinExistence type="predicted"/>
<evidence type="ECO:0000313" key="2">
    <source>
        <dbReference type="EMBL" id="MDT0575210.1"/>
    </source>
</evidence>
<comment type="caution">
    <text evidence="2">The sequence shown here is derived from an EMBL/GenBank/DDBJ whole genome shotgun (WGS) entry which is preliminary data.</text>
</comment>
<organism evidence="2 3">
    <name type="scientific">Croceicoccus esteveae</name>
    <dbReference type="NCBI Taxonomy" id="3075597"/>
    <lineage>
        <taxon>Bacteria</taxon>
        <taxon>Pseudomonadati</taxon>
        <taxon>Pseudomonadota</taxon>
        <taxon>Alphaproteobacteria</taxon>
        <taxon>Sphingomonadales</taxon>
        <taxon>Erythrobacteraceae</taxon>
        <taxon>Croceicoccus</taxon>
    </lineage>
</organism>
<dbReference type="Proteomes" id="UP001259803">
    <property type="component" value="Unassembled WGS sequence"/>
</dbReference>
<protein>
    <submittedName>
        <fullName evidence="2">Uncharacterized protein</fullName>
    </submittedName>
</protein>
<feature type="transmembrane region" description="Helical" evidence="1">
    <location>
        <begin position="12"/>
        <end position="29"/>
    </location>
</feature>
<dbReference type="RefSeq" id="WP_311339792.1">
    <property type="nucleotide sequence ID" value="NZ_JAVRHS010000002.1"/>
</dbReference>
<dbReference type="EMBL" id="JAVRHS010000002">
    <property type="protein sequence ID" value="MDT0575210.1"/>
    <property type="molecule type" value="Genomic_DNA"/>
</dbReference>
<gene>
    <name evidence="2" type="ORF">RM533_03305</name>
</gene>
<reference evidence="2 3" key="1">
    <citation type="submission" date="2023-09" db="EMBL/GenBank/DDBJ databases">
        <authorList>
            <person name="Rey-Velasco X."/>
        </authorList>
    </citation>
    <scope>NUCLEOTIDE SEQUENCE [LARGE SCALE GENOMIC DNA]</scope>
    <source>
        <strain evidence="2 3">F390</strain>
    </source>
</reference>
<evidence type="ECO:0000256" key="1">
    <source>
        <dbReference type="SAM" id="Phobius"/>
    </source>
</evidence>
<keyword evidence="1" id="KW-0472">Membrane</keyword>
<keyword evidence="3" id="KW-1185">Reference proteome</keyword>
<accession>A0ABU2ZF38</accession>
<keyword evidence="1" id="KW-0812">Transmembrane</keyword>
<evidence type="ECO:0000313" key="3">
    <source>
        <dbReference type="Proteomes" id="UP001259803"/>
    </source>
</evidence>
<keyword evidence="1" id="KW-1133">Transmembrane helix</keyword>
<name>A0ABU2ZF38_9SPHN</name>